<reference evidence="4 5" key="1">
    <citation type="submission" date="2019-01" db="EMBL/GenBank/DDBJ databases">
        <authorList>
            <consortium name="Pathogen Informatics"/>
        </authorList>
    </citation>
    <scope>NUCLEOTIDE SEQUENCE [LARGE SCALE GENOMIC DNA]</scope>
    <source>
        <strain evidence="4 5">NCTC10112</strain>
        <plasmid evidence="5">2</plasmid>
    </source>
</reference>
<evidence type="ECO:0000313" key="4">
    <source>
        <dbReference type="EMBL" id="VEU56683.1"/>
    </source>
</evidence>
<keyword evidence="1" id="KW-1133">Transmembrane helix</keyword>
<dbReference type="EMBL" id="LR214941">
    <property type="protein sequence ID" value="VEU56683.1"/>
    <property type="molecule type" value="Genomic_DNA"/>
</dbReference>
<dbReference type="KEGG" id="mob:NCTC10112_00007"/>
<dbReference type="InterPro" id="IPR004477">
    <property type="entry name" value="ComEC_N"/>
</dbReference>
<dbReference type="Proteomes" id="UP000290482">
    <property type="component" value="Plasmid 2"/>
</dbReference>
<proteinExistence type="predicted"/>
<evidence type="ECO:0000256" key="1">
    <source>
        <dbReference type="SAM" id="Phobius"/>
    </source>
</evidence>
<dbReference type="Proteomes" id="UP000290482">
    <property type="component" value="Chromosome"/>
</dbReference>
<feature type="transmembrane region" description="Helical" evidence="1">
    <location>
        <begin position="283"/>
        <end position="305"/>
    </location>
</feature>
<name>A0A448ZZN3_METOS</name>
<evidence type="ECO:0000313" key="5">
    <source>
        <dbReference type="Proteomes" id="UP000290482"/>
    </source>
</evidence>
<feature type="transmembrane region" description="Helical" evidence="1">
    <location>
        <begin position="171"/>
        <end position="194"/>
    </location>
</feature>
<gene>
    <name evidence="3" type="ORF">NCTC10112_00007</name>
    <name evidence="4" type="ORF">NCTC10112_00668</name>
</gene>
<keyword evidence="5" id="KW-1185">Reference proteome</keyword>
<feature type="transmembrane region" description="Helical" evidence="1">
    <location>
        <begin position="206"/>
        <end position="222"/>
    </location>
</feature>
<evidence type="ECO:0000259" key="2">
    <source>
        <dbReference type="Pfam" id="PF03772"/>
    </source>
</evidence>
<geneLocation type="plasmid" evidence="4">
    <name>2</name>
</geneLocation>
<evidence type="ECO:0000313" key="3">
    <source>
        <dbReference type="EMBL" id="VEU55122.1"/>
    </source>
</evidence>
<dbReference type="Pfam" id="PF03772">
    <property type="entry name" value="Competence"/>
    <property type="match status" value="1"/>
</dbReference>
<keyword evidence="4" id="KW-0614">Plasmid</keyword>
<feature type="transmembrane region" description="Helical" evidence="1">
    <location>
        <begin position="340"/>
        <end position="358"/>
    </location>
</feature>
<feature type="transmembrane region" description="Helical" evidence="1">
    <location>
        <begin position="256"/>
        <end position="277"/>
    </location>
</feature>
<feature type="transmembrane region" description="Helical" evidence="1">
    <location>
        <begin position="133"/>
        <end position="151"/>
    </location>
</feature>
<keyword evidence="1" id="KW-0812">Transmembrane</keyword>
<dbReference type="KEGG" id="mob:NCTC10112_00668"/>
<feature type="transmembrane region" description="Helical" evidence="1">
    <location>
        <begin position="228"/>
        <end position="249"/>
    </location>
</feature>
<dbReference type="EMBL" id="LR214940">
    <property type="protein sequence ID" value="VEU55122.1"/>
    <property type="molecule type" value="Genomic_DNA"/>
</dbReference>
<feature type="domain" description="ComEC/Rec2-related protein" evidence="2">
    <location>
        <begin position="122"/>
        <end position="357"/>
    </location>
</feature>
<organism evidence="4 5">
    <name type="scientific">Metamycoplasma orale</name>
    <name type="common">Mycoplasma orale</name>
    <dbReference type="NCBI Taxonomy" id="2121"/>
    <lineage>
        <taxon>Bacteria</taxon>
        <taxon>Bacillati</taxon>
        <taxon>Mycoplasmatota</taxon>
        <taxon>Mycoplasmoidales</taxon>
        <taxon>Metamycoplasmataceae</taxon>
        <taxon>Metamycoplasma</taxon>
    </lineage>
</organism>
<sequence length="383" mass="45980">MISKISLYITFKNVGKEIDDNFKIIKSFSNFFIVQNNSRTNILIYFKNNIFNIDDIVHVKGAVSEIKNVNSFHNSNNVYLQIYKASVYLYEKANINNFVNKDANTRMFLNLFIFSKQIDKNNEIIQMLKEMSIIHYFIISGFHFGIIYFIFKKIFEKIRLVKVSEYLSLLLLFIYLCMLKFPISAFRAFIFLLLRVINQKLFNKKFSNLTLLAFIATLFLIFDYSLIFNYSFIFSFVLTFVILLTNNIFRNTKKEYLKNIWISLFTYFSSLLISLTLVEKISIFSFIYQLFFGPIIFLSYTFSILFFWTKYLSMWYFNFLSVLIKLIYKTNIEINIGKKLIYLPFIIHALYILIYMLISLNRNYLMYKINSYFLAYQLNHFQR</sequence>
<dbReference type="AlphaFoldDB" id="A0A448ZZN3"/>
<dbReference type="NCBIfam" id="TIGR00360">
    <property type="entry name" value="ComEC_N-term"/>
    <property type="match status" value="1"/>
</dbReference>
<dbReference type="NCBIfam" id="NF045979">
    <property type="entry name" value="ComEC_MAG0480"/>
    <property type="match status" value="1"/>
</dbReference>
<keyword evidence="1" id="KW-0472">Membrane</keyword>
<accession>A0A448ZZN3</accession>
<feature type="transmembrane region" description="Helical" evidence="1">
    <location>
        <begin position="312"/>
        <end position="328"/>
    </location>
</feature>
<protein>
    <submittedName>
        <fullName evidence="4">ComEC/Rec2-related protein</fullName>
    </submittedName>
</protein>